<dbReference type="Proteomes" id="UP000318571">
    <property type="component" value="Chromosome 2"/>
</dbReference>
<keyword evidence="9" id="KW-1185">Reference proteome</keyword>
<evidence type="ECO:0000256" key="5">
    <source>
        <dbReference type="PROSITE-ProRule" id="PRU00042"/>
    </source>
</evidence>
<reference evidence="8 9" key="1">
    <citation type="journal article" date="2018" name="Nat. Ecol. Evol.">
        <title>Genomic signatures of mitonuclear coevolution across populations of Tigriopus californicus.</title>
        <authorList>
            <person name="Barreto F.S."/>
            <person name="Watson E.T."/>
            <person name="Lima T.G."/>
            <person name="Willett C.S."/>
            <person name="Edmands S."/>
            <person name="Li W."/>
            <person name="Burton R.S."/>
        </authorList>
    </citation>
    <scope>NUCLEOTIDE SEQUENCE [LARGE SCALE GENOMIC DNA]</scope>
    <source>
        <strain evidence="8 9">San Diego</strain>
    </source>
</reference>
<gene>
    <name evidence="8" type="ORF">TCAL_07127</name>
</gene>
<proteinExistence type="predicted"/>
<keyword evidence="4" id="KW-0862">Zinc</keyword>
<sequence>MMDDDVVVPDDNDIHQCNLCQASLHGLESYIRHRRDRLCPKLTTTESSTNHPKESLEILETPEGPESPLVPEPLCPAEDFFQSLELQQKPNTSVPRSNVENEAVESNVPLIAGFMPSIKEAQNREPEFWSDSMDFPESPPDHRNAKAKPHSLLSYIKPPGSSKSKVKDVLMAPVYPSLSLSPSQNQNDFMRRMNLMNVTTVGVEHEVDEVANHATPLGVRFRLWQPETENGPPFGDGPVDEDALWRDVLPDDVIGIDHSCNDPTLMEEVAELNESENGEHLFCQPCEKALSSRDVLERHLKSDSHLLKSNTITTSPRKRLINLKYKGTDGPDHPLADGICDSKACLSVQTNDESTGVIQCQGCSAQVNANQFGKHLISHFHHHRSKLRRNDPVNRALIFDHIHDVTKLAPFQCEPCRFFCNWDHEFLAHWTSDWHQLSQSSDTFQYWCSFCDVFSKSSQGMGEHLKGEKHHDIVVAISRCVPIKIRRVELMSCSICSEEFRLKFALKRHMVLKHKQRQFQFNDHELFECEHCPFANQSFRSVQSHRFLAHPDKRSKYHCRICRIQFHSKSVCEKHRKSLEHRLKARERSQGHVNSVMCDFCQLVLDDLIALKTHIKDSHLDKMSQCGLCGHKFALAQELGAHVKAQCQTKGEITSGSLLCGQDGCQFSCDSLNMVLFHQSLLHGNQRDEQGRYRCSLCDKYFTRSKLWEHVRVHGESHRCADCYRIFKTKCNLVRHQDRSGHGKASKKGSQKLLICLQCPYSTPSPKLLQLHEKRSHFQAKACPECGLSLHTFSGYSHHLKSHESSSLIYKCEQCSYVGQCASDLKKHAVIHLERLDFACDLCEYRCKRSSELKRHILRKHSRNGADSFQCNLCDYKSGSQQHLRRHVRAIHEGSIQFQCRLCDHLCSTEENLRKHILKTNKHPNASVYKCRICSFATNAKIDYKSHLTSDHSDAYPDAFSINRHVKLYFQPRS</sequence>
<dbReference type="Gene3D" id="3.30.160.60">
    <property type="entry name" value="Classic Zinc Finger"/>
    <property type="match status" value="5"/>
</dbReference>
<evidence type="ECO:0000313" key="9">
    <source>
        <dbReference type="Proteomes" id="UP000318571"/>
    </source>
</evidence>
<dbReference type="EMBL" id="VCGU01000005">
    <property type="protein sequence ID" value="TRY75536.1"/>
    <property type="molecule type" value="Genomic_DNA"/>
</dbReference>
<dbReference type="InterPro" id="IPR036236">
    <property type="entry name" value="Znf_C2H2_sf"/>
</dbReference>
<evidence type="ECO:0000313" key="8">
    <source>
        <dbReference type="EMBL" id="TRY75536.1"/>
    </source>
</evidence>
<keyword evidence="2" id="KW-0677">Repeat</keyword>
<feature type="domain" description="C2H2-type" evidence="7">
    <location>
        <begin position="491"/>
        <end position="519"/>
    </location>
</feature>
<dbReference type="OMA" id="HEKHKHH"/>
<name>A0A553PCX0_TIGCA</name>
<comment type="caution">
    <text evidence="8">The sequence shown here is derived from an EMBL/GenBank/DDBJ whole genome shotgun (WGS) entry which is preliminary data.</text>
</comment>
<keyword evidence="1" id="KW-0479">Metal-binding</keyword>
<keyword evidence="3 5" id="KW-0863">Zinc-finger</keyword>
<dbReference type="PANTHER" id="PTHR24408:SF64">
    <property type="entry name" value="LINKING IMMUNITY AND METABOLISM-RELATED"/>
    <property type="match status" value="1"/>
</dbReference>
<dbReference type="GO" id="GO:0043565">
    <property type="term" value="F:sequence-specific DNA binding"/>
    <property type="evidence" value="ECO:0007669"/>
    <property type="project" value="TreeGrafter"/>
</dbReference>
<dbReference type="PANTHER" id="PTHR24408">
    <property type="entry name" value="ZINC FINGER PROTEIN"/>
    <property type="match status" value="1"/>
</dbReference>
<dbReference type="SMART" id="SM00451">
    <property type="entry name" value="ZnF_U1"/>
    <property type="match status" value="4"/>
</dbReference>
<evidence type="ECO:0000256" key="2">
    <source>
        <dbReference type="ARBA" id="ARBA00022737"/>
    </source>
</evidence>
<feature type="domain" description="C2H2-type" evidence="7">
    <location>
        <begin position="718"/>
        <end position="747"/>
    </location>
</feature>
<dbReference type="GO" id="GO:0000981">
    <property type="term" value="F:DNA-binding transcription factor activity, RNA polymerase II-specific"/>
    <property type="evidence" value="ECO:0007669"/>
    <property type="project" value="TreeGrafter"/>
</dbReference>
<dbReference type="AlphaFoldDB" id="A0A553PCX0"/>
<feature type="region of interest" description="Disordered" evidence="6">
    <location>
        <begin position="42"/>
        <end position="67"/>
    </location>
</feature>
<dbReference type="Pfam" id="PF00096">
    <property type="entry name" value="zf-C2H2"/>
    <property type="match status" value="1"/>
</dbReference>
<dbReference type="SUPFAM" id="SSF57667">
    <property type="entry name" value="beta-beta-alpha zinc fingers"/>
    <property type="match status" value="4"/>
</dbReference>
<evidence type="ECO:0000256" key="3">
    <source>
        <dbReference type="ARBA" id="ARBA00022771"/>
    </source>
</evidence>
<evidence type="ECO:0000256" key="6">
    <source>
        <dbReference type="SAM" id="MobiDB-lite"/>
    </source>
</evidence>
<dbReference type="SMART" id="SM00355">
    <property type="entry name" value="ZnF_C2H2"/>
    <property type="match status" value="19"/>
</dbReference>
<accession>A0A553PCX0</accession>
<protein>
    <recommendedName>
        <fullName evidence="7">C2H2-type domain-containing protein</fullName>
    </recommendedName>
</protein>
<dbReference type="GO" id="GO:0008270">
    <property type="term" value="F:zinc ion binding"/>
    <property type="evidence" value="ECO:0007669"/>
    <property type="project" value="UniProtKB-KW"/>
</dbReference>
<dbReference type="OrthoDB" id="6334376at2759"/>
<evidence type="ECO:0000256" key="1">
    <source>
        <dbReference type="ARBA" id="ARBA00022723"/>
    </source>
</evidence>
<evidence type="ECO:0000256" key="4">
    <source>
        <dbReference type="ARBA" id="ARBA00022833"/>
    </source>
</evidence>
<dbReference type="PROSITE" id="PS00028">
    <property type="entry name" value="ZINC_FINGER_C2H2_1"/>
    <property type="match status" value="6"/>
</dbReference>
<dbReference type="InterPro" id="IPR013087">
    <property type="entry name" value="Znf_C2H2_type"/>
</dbReference>
<dbReference type="GO" id="GO:0005634">
    <property type="term" value="C:nucleus"/>
    <property type="evidence" value="ECO:0007669"/>
    <property type="project" value="TreeGrafter"/>
</dbReference>
<organism evidence="8 9">
    <name type="scientific">Tigriopus californicus</name>
    <name type="common">Marine copepod</name>
    <dbReference type="NCBI Taxonomy" id="6832"/>
    <lineage>
        <taxon>Eukaryota</taxon>
        <taxon>Metazoa</taxon>
        <taxon>Ecdysozoa</taxon>
        <taxon>Arthropoda</taxon>
        <taxon>Crustacea</taxon>
        <taxon>Multicrustacea</taxon>
        <taxon>Hexanauplia</taxon>
        <taxon>Copepoda</taxon>
        <taxon>Harpacticoida</taxon>
        <taxon>Harpacticidae</taxon>
        <taxon>Tigriopus</taxon>
    </lineage>
</organism>
<dbReference type="InterPro" id="IPR003604">
    <property type="entry name" value="Matrin/U1-like-C_Znf_C2H2"/>
</dbReference>
<dbReference type="STRING" id="6832.A0A553PCX0"/>
<dbReference type="PROSITE" id="PS50157">
    <property type="entry name" value="ZINC_FINGER_C2H2_2"/>
    <property type="match status" value="3"/>
</dbReference>
<feature type="domain" description="C2H2-type" evidence="7">
    <location>
        <begin position="869"/>
        <end position="897"/>
    </location>
</feature>
<evidence type="ECO:0000259" key="7">
    <source>
        <dbReference type="PROSITE" id="PS50157"/>
    </source>
</evidence>